<dbReference type="Gene3D" id="3.30.70.330">
    <property type="match status" value="1"/>
</dbReference>
<organism evidence="3 4">
    <name type="scientific">Hucho hucho</name>
    <name type="common">huchen</name>
    <dbReference type="NCBI Taxonomy" id="62062"/>
    <lineage>
        <taxon>Eukaryota</taxon>
        <taxon>Metazoa</taxon>
        <taxon>Chordata</taxon>
        <taxon>Craniata</taxon>
        <taxon>Vertebrata</taxon>
        <taxon>Euteleostomi</taxon>
        <taxon>Actinopterygii</taxon>
        <taxon>Neopterygii</taxon>
        <taxon>Teleostei</taxon>
        <taxon>Protacanthopterygii</taxon>
        <taxon>Salmoniformes</taxon>
        <taxon>Salmonidae</taxon>
        <taxon>Salmoninae</taxon>
        <taxon>Hucho</taxon>
    </lineage>
</organism>
<evidence type="ECO:0000256" key="1">
    <source>
        <dbReference type="ARBA" id="ARBA00022737"/>
    </source>
</evidence>
<keyword evidence="1" id="KW-0677">Repeat</keyword>
<evidence type="ECO:0000256" key="2">
    <source>
        <dbReference type="ARBA" id="ARBA00022884"/>
    </source>
</evidence>
<protein>
    <recommendedName>
        <fullName evidence="5">RRM domain-containing protein</fullName>
    </recommendedName>
</protein>
<dbReference type="Ensembl" id="ENSHHUT00000001560.1">
    <property type="protein sequence ID" value="ENSHHUP00000001511.1"/>
    <property type="gene ID" value="ENSHHUG00000001016.1"/>
</dbReference>
<evidence type="ECO:0000313" key="4">
    <source>
        <dbReference type="Proteomes" id="UP000314982"/>
    </source>
</evidence>
<dbReference type="PANTHER" id="PTHR13976">
    <property type="entry name" value="HETEROGENEOUS NUCLEAR RIBONUCLEOPROTEIN-RELATED"/>
    <property type="match status" value="1"/>
</dbReference>
<dbReference type="InterPro" id="IPR050666">
    <property type="entry name" value="ESRP"/>
</dbReference>
<evidence type="ECO:0000313" key="3">
    <source>
        <dbReference type="Ensembl" id="ENSHHUP00000001511.1"/>
    </source>
</evidence>
<proteinExistence type="predicted"/>
<reference evidence="4" key="1">
    <citation type="submission" date="2018-06" db="EMBL/GenBank/DDBJ databases">
        <title>Genome assembly of Danube salmon.</title>
        <authorList>
            <person name="Macqueen D.J."/>
            <person name="Gundappa M.K."/>
        </authorList>
    </citation>
    <scope>NUCLEOTIDE SEQUENCE [LARGE SCALE GENOMIC DNA]</scope>
</reference>
<keyword evidence="4" id="KW-1185">Reference proteome</keyword>
<dbReference type="InterPro" id="IPR035979">
    <property type="entry name" value="RBD_domain_sf"/>
</dbReference>
<dbReference type="AlphaFoldDB" id="A0A4W5JP22"/>
<dbReference type="InterPro" id="IPR012677">
    <property type="entry name" value="Nucleotide-bd_a/b_plait_sf"/>
</dbReference>
<reference evidence="3" key="2">
    <citation type="submission" date="2025-05" db="UniProtKB">
        <authorList>
            <consortium name="Ensembl"/>
        </authorList>
    </citation>
    <scope>IDENTIFICATION</scope>
</reference>
<name>A0A4W5JP22_9TELE</name>
<dbReference type="Proteomes" id="UP000314982">
    <property type="component" value="Unassembled WGS sequence"/>
</dbReference>
<sequence length="140" mass="15173">MLPSVSLLPSPGGVRDCLRLRGLPYTATIEDILAFLGEYTHDIRPHGVHMVVNQQGRPSGDCFIQMRSAERAFSASQRVHKQVMSGPGQAGKRGVNSRYVEVFPCSAEEMGLVLMGGSLSHTHIHTHTRTRSGTGLSPPP</sequence>
<keyword evidence="2" id="KW-0694">RNA-binding</keyword>
<dbReference type="SUPFAM" id="SSF54928">
    <property type="entry name" value="RNA-binding domain, RBD"/>
    <property type="match status" value="1"/>
</dbReference>
<dbReference type="FunFam" id="3.30.70.330:FF:000070">
    <property type="entry name" value="Epithelial splicing regulatory protein 1"/>
    <property type="match status" value="1"/>
</dbReference>
<dbReference type="GO" id="GO:0003723">
    <property type="term" value="F:RNA binding"/>
    <property type="evidence" value="ECO:0007669"/>
    <property type="project" value="UniProtKB-KW"/>
</dbReference>
<dbReference type="Ensembl" id="ENSHHUT00000001566.1">
    <property type="protein sequence ID" value="ENSHHUP00000001516.1"/>
    <property type="gene ID" value="ENSHHUG00000001016.1"/>
</dbReference>
<accession>A0A4W5JP22</accession>
<dbReference type="GeneTree" id="ENSGT00940000157187"/>
<evidence type="ECO:0008006" key="5">
    <source>
        <dbReference type="Google" id="ProtNLM"/>
    </source>
</evidence>